<keyword evidence="1" id="KW-0472">Membrane</keyword>
<proteinExistence type="predicted"/>
<keyword evidence="1" id="KW-0812">Transmembrane</keyword>
<keyword evidence="3" id="KW-1185">Reference proteome</keyword>
<reference evidence="2" key="1">
    <citation type="submission" date="2023-06" db="EMBL/GenBank/DDBJ databases">
        <authorList>
            <consortium name="Lawrence Berkeley National Laboratory"/>
            <person name="Ahrendt S."/>
            <person name="Sahu N."/>
            <person name="Indic B."/>
            <person name="Wong-Bajracharya J."/>
            <person name="Merenyi Z."/>
            <person name="Ke H.-M."/>
            <person name="Monk M."/>
            <person name="Kocsube S."/>
            <person name="Drula E."/>
            <person name="Lipzen A."/>
            <person name="Balint B."/>
            <person name="Henrissat B."/>
            <person name="Andreopoulos B."/>
            <person name="Martin F.M."/>
            <person name="Harder C.B."/>
            <person name="Rigling D."/>
            <person name="Ford K.L."/>
            <person name="Foster G.D."/>
            <person name="Pangilinan J."/>
            <person name="Papanicolaou A."/>
            <person name="Barry K."/>
            <person name="LaButti K."/>
            <person name="Viragh M."/>
            <person name="Koriabine M."/>
            <person name="Yan M."/>
            <person name="Riley R."/>
            <person name="Champramary S."/>
            <person name="Plett K.L."/>
            <person name="Tsai I.J."/>
            <person name="Slot J."/>
            <person name="Sipos G."/>
            <person name="Plett J."/>
            <person name="Nagy L.G."/>
            <person name="Grigoriev I.V."/>
        </authorList>
    </citation>
    <scope>NUCLEOTIDE SEQUENCE</scope>
    <source>
        <strain evidence="2">HWK02</strain>
    </source>
</reference>
<accession>A0AA39QK47</accession>
<gene>
    <name evidence="2" type="ORF">EDD18DRAFT_1345328</name>
</gene>
<evidence type="ECO:0000256" key="1">
    <source>
        <dbReference type="SAM" id="Phobius"/>
    </source>
</evidence>
<feature type="transmembrane region" description="Helical" evidence="1">
    <location>
        <begin position="20"/>
        <end position="38"/>
    </location>
</feature>
<dbReference type="EMBL" id="JAUEPU010000003">
    <property type="protein sequence ID" value="KAK0504430.1"/>
    <property type="molecule type" value="Genomic_DNA"/>
</dbReference>
<evidence type="ECO:0000313" key="2">
    <source>
        <dbReference type="EMBL" id="KAK0504430.1"/>
    </source>
</evidence>
<dbReference type="AlphaFoldDB" id="A0AA39QK47"/>
<comment type="caution">
    <text evidence="2">The sequence shown here is derived from an EMBL/GenBank/DDBJ whole genome shotgun (WGS) entry which is preliminary data.</text>
</comment>
<dbReference type="Proteomes" id="UP001175228">
    <property type="component" value="Unassembled WGS sequence"/>
</dbReference>
<feature type="transmembrane region" description="Helical" evidence="1">
    <location>
        <begin position="59"/>
        <end position="84"/>
    </location>
</feature>
<evidence type="ECO:0000313" key="3">
    <source>
        <dbReference type="Proteomes" id="UP001175228"/>
    </source>
</evidence>
<protein>
    <submittedName>
        <fullName evidence="2">Uncharacterized protein</fullName>
    </submittedName>
</protein>
<keyword evidence="1" id="KW-1133">Transmembrane helix</keyword>
<sequence>MMQAYHLWDHRQTICRTLLVAFGICITATTILSVLAVLNVLKTGADSQNACGTIRTPKIIITCTLAVLLLFNAFVIFITVYNALEMLHCPENSVLDSLRHDGAQTYLAICSTQ</sequence>
<organism evidence="2 3">
    <name type="scientific">Armillaria luteobubalina</name>
    <dbReference type="NCBI Taxonomy" id="153913"/>
    <lineage>
        <taxon>Eukaryota</taxon>
        <taxon>Fungi</taxon>
        <taxon>Dikarya</taxon>
        <taxon>Basidiomycota</taxon>
        <taxon>Agaricomycotina</taxon>
        <taxon>Agaricomycetes</taxon>
        <taxon>Agaricomycetidae</taxon>
        <taxon>Agaricales</taxon>
        <taxon>Marasmiineae</taxon>
        <taxon>Physalacriaceae</taxon>
        <taxon>Armillaria</taxon>
    </lineage>
</organism>
<name>A0AA39QK47_9AGAR</name>